<feature type="transmembrane region" description="Helical" evidence="10">
    <location>
        <begin position="167"/>
        <end position="190"/>
    </location>
</feature>
<keyword evidence="4 8" id="KW-0863">Zinc-finger</keyword>
<feature type="compositionally biased region" description="Polar residues" evidence="9">
    <location>
        <begin position="501"/>
        <end position="528"/>
    </location>
</feature>
<reference evidence="12 13" key="1">
    <citation type="journal article" date="2021" name="Elife">
        <title>Chloroplast acquisition without the gene transfer in kleptoplastic sea slugs, Plakobranchus ocellatus.</title>
        <authorList>
            <person name="Maeda T."/>
            <person name="Takahashi S."/>
            <person name="Yoshida T."/>
            <person name="Shimamura S."/>
            <person name="Takaki Y."/>
            <person name="Nagai Y."/>
            <person name="Toyoda A."/>
            <person name="Suzuki Y."/>
            <person name="Arimoto A."/>
            <person name="Ishii H."/>
            <person name="Satoh N."/>
            <person name="Nishiyama T."/>
            <person name="Hasebe M."/>
            <person name="Maruyama T."/>
            <person name="Minagawa J."/>
            <person name="Obokata J."/>
            <person name="Shigenobu S."/>
        </authorList>
    </citation>
    <scope>NUCLEOTIDE SEQUENCE [LARGE SCALE GENOMIC DNA]</scope>
</reference>
<comment type="caution">
    <text evidence="12">The sequence shown here is derived from an EMBL/GenBank/DDBJ whole genome shotgun (WGS) entry which is preliminary data.</text>
</comment>
<sequence>MLYYEADIKYTYKKGHDFATSSCQGKYGLGHQPVNSNVSGKIVHVISVSKKDRTKTDHLGCDKYVMKLPSVKWIALVERGACGFTDKIRTATVYHNASAIVIYDNETHQDNFMLHEDVNKKVAVIISKEKGLELARLLDSGFKVDINIHRGQRFLRTEGGSKNNSSVLFLSVSFSIVVIIAVSWLMYYYIRKFRYSHAKERLAKRLARAAKRAIAKIPQRTLNAGDKELEKDFDQCAICIEPYKDGDIVRVMPCRHIFHKSCVDPWLMDHRTCPMCKLDILQAFGMSMGKLDMLAYGMQDSQEFEHRNVEMSAVMLESIPSIDGRESTTVDVDDHEASSSMEGEVQETSQVKVVLVPHSCLHYHHHGEEALEEDEEEDVDLEASIGLLDGHSAYSTAEVSGSTGTGSSASSKKNHHGLVMAQNPMATFKTDDKSSVGIGTFVHSFEKEGKEPDGLVKQEKGGEIFQPSISGAGVGRKKYKTKQKKSGVDLVPRQTDKEQGSESTLSIATGSSNNVRYSETSLETSNDL</sequence>
<dbReference type="InterPro" id="IPR003137">
    <property type="entry name" value="PA_domain"/>
</dbReference>
<evidence type="ECO:0000256" key="5">
    <source>
        <dbReference type="ARBA" id="ARBA00022833"/>
    </source>
</evidence>
<comment type="subcellular location">
    <subcellularLocation>
        <location evidence="1">Membrane</location>
    </subcellularLocation>
</comment>
<feature type="compositionally biased region" description="Basic residues" evidence="9">
    <location>
        <begin position="475"/>
        <end position="485"/>
    </location>
</feature>
<keyword evidence="2 10" id="KW-0812">Transmembrane</keyword>
<keyword evidence="5" id="KW-0862">Zinc</keyword>
<keyword evidence="7 10" id="KW-0472">Membrane</keyword>
<feature type="domain" description="RING-type" evidence="11">
    <location>
        <begin position="236"/>
        <end position="277"/>
    </location>
</feature>
<dbReference type="GO" id="GO:0016020">
    <property type="term" value="C:membrane"/>
    <property type="evidence" value="ECO:0007669"/>
    <property type="project" value="UniProtKB-SubCell"/>
</dbReference>
<evidence type="ECO:0000256" key="10">
    <source>
        <dbReference type="SAM" id="Phobius"/>
    </source>
</evidence>
<dbReference type="CDD" id="cd16668">
    <property type="entry name" value="RING-H2_RNF130-like"/>
    <property type="match status" value="1"/>
</dbReference>
<dbReference type="AlphaFoldDB" id="A0AAV4J0A6"/>
<protein>
    <submittedName>
        <fullName evidence="12">RING finger protein 150-like</fullName>
    </submittedName>
</protein>
<organism evidence="12 13">
    <name type="scientific">Elysia marginata</name>
    <dbReference type="NCBI Taxonomy" id="1093978"/>
    <lineage>
        <taxon>Eukaryota</taxon>
        <taxon>Metazoa</taxon>
        <taxon>Spiralia</taxon>
        <taxon>Lophotrochozoa</taxon>
        <taxon>Mollusca</taxon>
        <taxon>Gastropoda</taxon>
        <taxon>Heterobranchia</taxon>
        <taxon>Euthyneura</taxon>
        <taxon>Panpulmonata</taxon>
        <taxon>Sacoglossa</taxon>
        <taxon>Placobranchoidea</taxon>
        <taxon>Plakobranchidae</taxon>
        <taxon>Elysia</taxon>
    </lineage>
</organism>
<evidence type="ECO:0000259" key="11">
    <source>
        <dbReference type="PROSITE" id="PS50089"/>
    </source>
</evidence>
<dbReference type="PANTHER" id="PTHR46539:SF23">
    <property type="entry name" value="RING-TYPE DOMAIN-CONTAINING PROTEIN"/>
    <property type="match status" value="1"/>
</dbReference>
<evidence type="ECO:0000256" key="1">
    <source>
        <dbReference type="ARBA" id="ARBA00004370"/>
    </source>
</evidence>
<dbReference type="InterPro" id="IPR001841">
    <property type="entry name" value="Znf_RING"/>
</dbReference>
<dbReference type="InterPro" id="IPR013083">
    <property type="entry name" value="Znf_RING/FYVE/PHD"/>
</dbReference>
<evidence type="ECO:0000256" key="7">
    <source>
        <dbReference type="ARBA" id="ARBA00023136"/>
    </source>
</evidence>
<evidence type="ECO:0000256" key="2">
    <source>
        <dbReference type="ARBA" id="ARBA00022692"/>
    </source>
</evidence>
<proteinExistence type="predicted"/>
<keyword evidence="13" id="KW-1185">Reference proteome</keyword>
<dbReference type="SMART" id="SM00184">
    <property type="entry name" value="RING"/>
    <property type="match status" value="1"/>
</dbReference>
<keyword evidence="6 10" id="KW-1133">Transmembrane helix</keyword>
<name>A0AAV4J0A6_9GAST</name>
<dbReference type="Pfam" id="PF02225">
    <property type="entry name" value="PA"/>
    <property type="match status" value="1"/>
</dbReference>
<dbReference type="Pfam" id="PF13639">
    <property type="entry name" value="zf-RING_2"/>
    <property type="match status" value="1"/>
</dbReference>
<evidence type="ECO:0000256" key="6">
    <source>
        <dbReference type="ARBA" id="ARBA00022989"/>
    </source>
</evidence>
<accession>A0AAV4J0A6</accession>
<dbReference type="Proteomes" id="UP000762676">
    <property type="component" value="Unassembled WGS sequence"/>
</dbReference>
<evidence type="ECO:0000256" key="8">
    <source>
        <dbReference type="PROSITE-ProRule" id="PRU00175"/>
    </source>
</evidence>
<keyword evidence="3" id="KW-0479">Metal-binding</keyword>
<gene>
    <name evidence="12" type="ORF">ElyMa_006745700</name>
</gene>
<evidence type="ECO:0000256" key="4">
    <source>
        <dbReference type="ARBA" id="ARBA00022771"/>
    </source>
</evidence>
<dbReference type="EMBL" id="BMAT01013516">
    <property type="protein sequence ID" value="GFS14412.1"/>
    <property type="molecule type" value="Genomic_DNA"/>
</dbReference>
<dbReference type="Gene3D" id="3.30.40.10">
    <property type="entry name" value="Zinc/RING finger domain, C3HC4 (zinc finger)"/>
    <property type="match status" value="1"/>
</dbReference>
<dbReference type="PANTHER" id="PTHR46539">
    <property type="entry name" value="E3 UBIQUITIN-PROTEIN LIGASE ATL42"/>
    <property type="match status" value="1"/>
</dbReference>
<evidence type="ECO:0000313" key="13">
    <source>
        <dbReference type="Proteomes" id="UP000762676"/>
    </source>
</evidence>
<dbReference type="SUPFAM" id="SSF57850">
    <property type="entry name" value="RING/U-box"/>
    <property type="match status" value="1"/>
</dbReference>
<dbReference type="Gene3D" id="3.50.30.30">
    <property type="match status" value="1"/>
</dbReference>
<dbReference type="FunFam" id="3.30.40.10:FF:000009">
    <property type="entry name" value="E3 ubiquitin-protein ligase RNF130"/>
    <property type="match status" value="1"/>
</dbReference>
<evidence type="ECO:0000313" key="12">
    <source>
        <dbReference type="EMBL" id="GFS14412.1"/>
    </source>
</evidence>
<evidence type="ECO:0000256" key="9">
    <source>
        <dbReference type="SAM" id="MobiDB-lite"/>
    </source>
</evidence>
<dbReference type="GO" id="GO:0008270">
    <property type="term" value="F:zinc ion binding"/>
    <property type="evidence" value="ECO:0007669"/>
    <property type="project" value="UniProtKB-KW"/>
</dbReference>
<evidence type="ECO:0000256" key="3">
    <source>
        <dbReference type="ARBA" id="ARBA00022723"/>
    </source>
</evidence>
<feature type="region of interest" description="Disordered" evidence="9">
    <location>
        <begin position="475"/>
        <end position="528"/>
    </location>
</feature>
<dbReference type="PROSITE" id="PS50089">
    <property type="entry name" value="ZF_RING_2"/>
    <property type="match status" value="1"/>
</dbReference>